<reference evidence="4 5" key="1">
    <citation type="submission" date="2024-04" db="EMBL/GenBank/DDBJ databases">
        <title>Polymorphospora sp. isolated from Baiyangdian Lake in Xiong'an New Area.</title>
        <authorList>
            <person name="Zhang X."/>
            <person name="Liu J."/>
        </authorList>
    </citation>
    <scope>NUCLEOTIDE SEQUENCE [LARGE SCALE GENOMIC DNA]</scope>
    <source>
        <strain evidence="4 5">2-325</strain>
    </source>
</reference>
<evidence type="ECO:0000256" key="2">
    <source>
        <dbReference type="ARBA" id="ARBA00023315"/>
    </source>
</evidence>
<keyword evidence="1" id="KW-0808">Transferase</keyword>
<dbReference type="RefSeq" id="WP_364212525.1">
    <property type="nucleotide sequence ID" value="NZ_JBCGDC010000117.1"/>
</dbReference>
<dbReference type="SUPFAM" id="SSF55729">
    <property type="entry name" value="Acyl-CoA N-acyltransferases (Nat)"/>
    <property type="match status" value="1"/>
</dbReference>
<evidence type="ECO:0000259" key="3">
    <source>
        <dbReference type="PROSITE" id="PS51186"/>
    </source>
</evidence>
<dbReference type="PANTHER" id="PTHR10545:SF29">
    <property type="entry name" value="GH14572P-RELATED"/>
    <property type="match status" value="1"/>
</dbReference>
<evidence type="ECO:0000313" key="5">
    <source>
        <dbReference type="Proteomes" id="UP001582793"/>
    </source>
</evidence>
<dbReference type="Pfam" id="PF00583">
    <property type="entry name" value="Acetyltransf_1"/>
    <property type="match status" value="1"/>
</dbReference>
<evidence type="ECO:0000313" key="4">
    <source>
        <dbReference type="EMBL" id="MFB6396980.1"/>
    </source>
</evidence>
<dbReference type="PANTHER" id="PTHR10545">
    <property type="entry name" value="DIAMINE N-ACETYLTRANSFERASE"/>
    <property type="match status" value="1"/>
</dbReference>
<dbReference type="EMBL" id="JBCGDC010000117">
    <property type="protein sequence ID" value="MFB6396980.1"/>
    <property type="molecule type" value="Genomic_DNA"/>
</dbReference>
<name>A0ABV5CY98_9ACTN</name>
<dbReference type="Proteomes" id="UP001582793">
    <property type="component" value="Unassembled WGS sequence"/>
</dbReference>
<dbReference type="InterPro" id="IPR051016">
    <property type="entry name" value="Diverse_Substrate_AcTransf"/>
</dbReference>
<keyword evidence="5" id="KW-1185">Reference proteome</keyword>
<comment type="caution">
    <text evidence="4">The sequence shown here is derived from an EMBL/GenBank/DDBJ whole genome shotgun (WGS) entry which is preliminary data.</text>
</comment>
<dbReference type="Gene3D" id="3.40.630.30">
    <property type="match status" value="1"/>
</dbReference>
<sequence length="162" mass="17639">MSAATPADVPALAALMEEMGRFYGDTVFEPLARRIAQIEQALFGPRAVADVLLVRNTDEPVGFASYTFLWPAVGVTSSLYLKELYIARSHRGHGLGTLLMSHVAAVAVRHDCTRMEWATGLENRDAQEFYRSLSATVHAGKVSYRLGPAEISTLSGLARRAS</sequence>
<dbReference type="InterPro" id="IPR016181">
    <property type="entry name" value="Acyl_CoA_acyltransferase"/>
</dbReference>
<dbReference type="PROSITE" id="PS51186">
    <property type="entry name" value="GNAT"/>
    <property type="match status" value="1"/>
</dbReference>
<dbReference type="InterPro" id="IPR000182">
    <property type="entry name" value="GNAT_dom"/>
</dbReference>
<accession>A0ABV5CY98</accession>
<evidence type="ECO:0000256" key="1">
    <source>
        <dbReference type="ARBA" id="ARBA00022679"/>
    </source>
</evidence>
<organism evidence="4 5">
    <name type="scientific">Polymorphospora lycopeni</name>
    <dbReference type="NCBI Taxonomy" id="3140240"/>
    <lineage>
        <taxon>Bacteria</taxon>
        <taxon>Bacillati</taxon>
        <taxon>Actinomycetota</taxon>
        <taxon>Actinomycetes</taxon>
        <taxon>Micromonosporales</taxon>
        <taxon>Micromonosporaceae</taxon>
        <taxon>Polymorphospora</taxon>
    </lineage>
</organism>
<proteinExistence type="predicted"/>
<dbReference type="CDD" id="cd04301">
    <property type="entry name" value="NAT_SF"/>
    <property type="match status" value="1"/>
</dbReference>
<keyword evidence="2" id="KW-0012">Acyltransferase</keyword>
<feature type="domain" description="N-acetyltransferase" evidence="3">
    <location>
        <begin position="1"/>
        <end position="160"/>
    </location>
</feature>
<protein>
    <submittedName>
        <fullName evidence="4">GNAT family N-acetyltransferase</fullName>
    </submittedName>
</protein>
<gene>
    <name evidence="4" type="ORF">AAFH96_28330</name>
</gene>